<reference evidence="2" key="1">
    <citation type="submission" date="2022-01" db="EMBL/GenBank/DDBJ databases">
        <authorList>
            <person name="King R."/>
        </authorList>
    </citation>
    <scope>NUCLEOTIDE SEQUENCE</scope>
</reference>
<keyword evidence="3" id="KW-1185">Reference proteome</keyword>
<dbReference type="EMBL" id="OV651814">
    <property type="protein sequence ID" value="CAH1106783.1"/>
    <property type="molecule type" value="Genomic_DNA"/>
</dbReference>
<sequence length="362" mass="40918">MVIKWKDDHTPLILNLMKERQCLWNTKAEEYKNKTCRDKALKEIVAELNIEEVTVEDVKLKIKTIRTRYSSELAKVNQSTKSGAGPDDLYVPKLFWYKLADSFLNAVCVPRSSTATTIPKRKKTPTLHTQGVDDTNSEECIIEVEDTTSAVESVNENIREVSVNENVREVSAKENVRQASANENVCKRVSAQGDWKTTRSKKSRFSEISDVERAIDKLSSISANNSATESDNEFDHFCKSLAAQLNRMPLDRALLCQEKLLKVMTEERMYLFRLEKSRQNVSQSTPQWTYSPSPDDGMSNSITSYEINFYSETSTPTASPFTHLTHTTDLSNSVPNATQEETYAEQPAGDIISQALSTIGYR</sequence>
<dbReference type="SMART" id="SM00595">
    <property type="entry name" value="MADF"/>
    <property type="match status" value="1"/>
</dbReference>
<proteinExistence type="predicted"/>
<feature type="domain" description="MADF" evidence="1">
    <location>
        <begin position="12"/>
        <end position="109"/>
    </location>
</feature>
<dbReference type="OrthoDB" id="6768983at2759"/>
<dbReference type="PANTHER" id="PTHR21505:SF12">
    <property type="entry name" value="MADF DOMAIN-CONTAINING PROTEIN-RELATED"/>
    <property type="match status" value="1"/>
</dbReference>
<dbReference type="Proteomes" id="UP001153636">
    <property type="component" value="Chromosome 2"/>
</dbReference>
<gene>
    <name evidence="2" type="ORF">PSYICH_LOCUS6838</name>
</gene>
<dbReference type="InterPro" id="IPR006578">
    <property type="entry name" value="MADF-dom"/>
</dbReference>
<dbReference type="AlphaFoldDB" id="A0A9P0CV54"/>
<evidence type="ECO:0000313" key="2">
    <source>
        <dbReference type="EMBL" id="CAH1106783.1"/>
    </source>
</evidence>
<evidence type="ECO:0000313" key="3">
    <source>
        <dbReference type="Proteomes" id="UP001153636"/>
    </source>
</evidence>
<evidence type="ECO:0000259" key="1">
    <source>
        <dbReference type="PROSITE" id="PS51029"/>
    </source>
</evidence>
<organism evidence="2 3">
    <name type="scientific">Psylliodes chrysocephalus</name>
    <dbReference type="NCBI Taxonomy" id="3402493"/>
    <lineage>
        <taxon>Eukaryota</taxon>
        <taxon>Metazoa</taxon>
        <taxon>Ecdysozoa</taxon>
        <taxon>Arthropoda</taxon>
        <taxon>Hexapoda</taxon>
        <taxon>Insecta</taxon>
        <taxon>Pterygota</taxon>
        <taxon>Neoptera</taxon>
        <taxon>Endopterygota</taxon>
        <taxon>Coleoptera</taxon>
        <taxon>Polyphaga</taxon>
        <taxon>Cucujiformia</taxon>
        <taxon>Chrysomeloidea</taxon>
        <taxon>Chrysomelidae</taxon>
        <taxon>Galerucinae</taxon>
        <taxon>Alticini</taxon>
        <taxon>Psylliodes</taxon>
    </lineage>
</organism>
<accession>A0A9P0CV54</accession>
<dbReference type="PANTHER" id="PTHR21505">
    <property type="entry name" value="MADF DOMAIN-CONTAINING PROTEIN-RELATED"/>
    <property type="match status" value="1"/>
</dbReference>
<dbReference type="PROSITE" id="PS51029">
    <property type="entry name" value="MADF"/>
    <property type="match status" value="1"/>
</dbReference>
<protein>
    <recommendedName>
        <fullName evidence="1">MADF domain-containing protein</fullName>
    </recommendedName>
</protein>
<name>A0A9P0CV54_9CUCU</name>
<dbReference type="Pfam" id="PF10545">
    <property type="entry name" value="MADF_DNA_bdg"/>
    <property type="match status" value="1"/>
</dbReference>